<gene>
    <name evidence="7" type="ORF">PCAMFM013_S001g001054</name>
</gene>
<dbReference type="SUPFAM" id="SSF81321">
    <property type="entry name" value="Family A G protein-coupled receptor-like"/>
    <property type="match status" value="1"/>
</dbReference>
<evidence type="ECO:0000256" key="2">
    <source>
        <dbReference type="ARBA" id="ARBA00022692"/>
    </source>
</evidence>
<dbReference type="GO" id="GO:0007189">
    <property type="term" value="P:adenylate cyclase-activating G protein-coupled receptor signaling pathway"/>
    <property type="evidence" value="ECO:0007669"/>
    <property type="project" value="TreeGrafter"/>
</dbReference>
<evidence type="ECO:0000256" key="4">
    <source>
        <dbReference type="ARBA" id="ARBA00023136"/>
    </source>
</evidence>
<dbReference type="PANTHER" id="PTHR23112:SF37">
    <property type="entry name" value="G PROTEIN-COUPLED RECEPTOR GPR1"/>
    <property type="match status" value="1"/>
</dbReference>
<dbReference type="GO" id="GO:0004930">
    <property type="term" value="F:G protein-coupled receptor activity"/>
    <property type="evidence" value="ECO:0007669"/>
    <property type="project" value="TreeGrafter"/>
</dbReference>
<accession>A0A0G4NVU6</accession>
<dbReference type="Proteomes" id="UP000053732">
    <property type="component" value="Unassembled WGS sequence"/>
</dbReference>
<name>A0A0G4NVU6_PENC3</name>
<evidence type="ECO:0000313" key="8">
    <source>
        <dbReference type="Proteomes" id="UP000053732"/>
    </source>
</evidence>
<evidence type="ECO:0000313" key="7">
    <source>
        <dbReference type="EMBL" id="CRL18094.1"/>
    </source>
</evidence>
<dbReference type="AlphaFoldDB" id="A0A0G4NVU6"/>
<feature type="transmembrane region" description="Helical" evidence="5">
    <location>
        <begin position="213"/>
        <end position="235"/>
    </location>
</feature>
<evidence type="ECO:0000259" key="6">
    <source>
        <dbReference type="Pfam" id="PF11970"/>
    </source>
</evidence>
<dbReference type="InterPro" id="IPR022596">
    <property type="entry name" value="GPR1/2/3_C"/>
</dbReference>
<evidence type="ECO:0000256" key="5">
    <source>
        <dbReference type="SAM" id="Phobius"/>
    </source>
</evidence>
<dbReference type="CDD" id="cd00637">
    <property type="entry name" value="7tm_classA_rhodopsin-like"/>
    <property type="match status" value="1"/>
</dbReference>
<dbReference type="Pfam" id="PF11970">
    <property type="entry name" value="GPR_Gpa2_C"/>
    <property type="match status" value="1"/>
</dbReference>
<feature type="transmembrane region" description="Helical" evidence="5">
    <location>
        <begin position="292"/>
        <end position="315"/>
    </location>
</feature>
<feature type="transmembrane region" description="Helical" evidence="5">
    <location>
        <begin position="88"/>
        <end position="114"/>
    </location>
</feature>
<keyword evidence="3 5" id="KW-1133">Transmembrane helix</keyword>
<feature type="transmembrane region" description="Helical" evidence="5">
    <location>
        <begin position="47"/>
        <end position="68"/>
    </location>
</feature>
<keyword evidence="4 5" id="KW-0472">Membrane</keyword>
<feature type="transmembrane region" description="Helical" evidence="5">
    <location>
        <begin position="262"/>
        <end position="280"/>
    </location>
</feature>
<dbReference type="EMBL" id="HG793134">
    <property type="protein sequence ID" value="CRL18094.1"/>
    <property type="molecule type" value="Genomic_DNA"/>
</dbReference>
<organism evidence="7 8">
    <name type="scientific">Penicillium camemberti (strain FM 013)</name>
    <dbReference type="NCBI Taxonomy" id="1429867"/>
    <lineage>
        <taxon>Eukaryota</taxon>
        <taxon>Fungi</taxon>
        <taxon>Dikarya</taxon>
        <taxon>Ascomycota</taxon>
        <taxon>Pezizomycotina</taxon>
        <taxon>Eurotiomycetes</taxon>
        <taxon>Eurotiomycetidae</taxon>
        <taxon>Eurotiales</taxon>
        <taxon>Aspergillaceae</taxon>
        <taxon>Penicillium</taxon>
    </lineage>
</organism>
<reference evidence="7 8" key="1">
    <citation type="journal article" date="2014" name="Nat. Commun.">
        <title>Multiple recent horizontal transfers of a large genomic region in cheese making fungi.</title>
        <authorList>
            <person name="Cheeseman K."/>
            <person name="Ropars J."/>
            <person name="Renault P."/>
            <person name="Dupont J."/>
            <person name="Gouzy J."/>
            <person name="Branca A."/>
            <person name="Abraham A.L."/>
            <person name="Ceppi M."/>
            <person name="Conseiller E."/>
            <person name="Debuchy R."/>
            <person name="Malagnac F."/>
            <person name="Goarin A."/>
            <person name="Silar P."/>
            <person name="Lacoste S."/>
            <person name="Sallet E."/>
            <person name="Bensimon A."/>
            <person name="Giraud T."/>
            <person name="Brygoo Y."/>
        </authorList>
    </citation>
    <scope>NUCLEOTIDE SEQUENCE [LARGE SCALE GENOMIC DNA]</scope>
    <source>
        <strain evidence="8">FM 013</strain>
    </source>
</reference>
<dbReference type="PANTHER" id="PTHR23112">
    <property type="entry name" value="G PROTEIN-COUPLED RECEPTOR 157-RELATED"/>
    <property type="match status" value="1"/>
</dbReference>
<dbReference type="Gene3D" id="1.20.1070.10">
    <property type="entry name" value="Rhodopsin 7-helix transmembrane proteins"/>
    <property type="match status" value="1"/>
</dbReference>
<feature type="transmembrane region" description="Helical" evidence="5">
    <location>
        <begin position="134"/>
        <end position="156"/>
    </location>
</feature>
<protein>
    <submittedName>
        <fullName evidence="7">Str. FM013</fullName>
    </submittedName>
</protein>
<sequence>MSNYAKWLISNGQNLQSRNEPSQFDPATSPLGAEVIDPLPPTQRKGLIAVSTVASISLVAICLVLFFLTHRFIFWRRYYRRYIGYNQYIVLVYNLAIADLIQGLGFIVSLRWIATNSIHASDASCFMQGIWLQAGNPMSGVFVFAISVFTFLHIVLDFQLGHRKFVGVVVGLWMFGVLMVVIPIATFGRYVWFPSVAWCWITTQHPALRLWTHYFWIFAAQFLTLLLHAVMFIHLQRRIADCVTLGGSNTDSLCHLKRVNNYMVLYPVVYITLTLPLAVGRMASTAGHTPSATYFCVAGSMMALSGLCDTILYTLTRKNSILCQEKRPRGAKRSTQLLGAEGRRCRIIRSLCPTLSNWGPLSSISTTTHRSDLTSESMPNGEVERAAVDQTHQAIVPGITYEPTHSTGLESSSNYEWKTSWEGDDISSLERGLPRNGDA</sequence>
<dbReference type="GO" id="GO:0005886">
    <property type="term" value="C:plasma membrane"/>
    <property type="evidence" value="ECO:0007669"/>
    <property type="project" value="TreeGrafter"/>
</dbReference>
<dbReference type="STRING" id="1429867.A0A0G4NVU6"/>
<evidence type="ECO:0000256" key="1">
    <source>
        <dbReference type="ARBA" id="ARBA00004141"/>
    </source>
</evidence>
<evidence type="ECO:0000256" key="3">
    <source>
        <dbReference type="ARBA" id="ARBA00022989"/>
    </source>
</evidence>
<keyword evidence="8" id="KW-1185">Reference proteome</keyword>
<proteinExistence type="predicted"/>
<feature type="transmembrane region" description="Helical" evidence="5">
    <location>
        <begin position="168"/>
        <end position="193"/>
    </location>
</feature>
<feature type="domain" description="G protein-coupled receptor GPR1/2/3 C-terminal" evidence="6">
    <location>
        <begin position="256"/>
        <end position="319"/>
    </location>
</feature>
<keyword evidence="2 5" id="KW-0812">Transmembrane</keyword>
<comment type="subcellular location">
    <subcellularLocation>
        <location evidence="1">Membrane</location>
        <topology evidence="1">Multi-pass membrane protein</topology>
    </subcellularLocation>
</comment>